<feature type="domain" description="Flagellar basal body rod protein N-terminal" evidence="5">
    <location>
        <begin position="5"/>
        <end position="35"/>
    </location>
</feature>
<evidence type="ECO:0000256" key="1">
    <source>
        <dbReference type="ARBA" id="ARBA00004117"/>
    </source>
</evidence>
<evidence type="ECO:0000259" key="6">
    <source>
        <dbReference type="Pfam" id="PF06429"/>
    </source>
</evidence>
<dbReference type="AlphaFoldDB" id="A0A328B8L3"/>
<evidence type="ECO:0000259" key="5">
    <source>
        <dbReference type="Pfam" id="PF00460"/>
    </source>
</evidence>
<keyword evidence="8" id="KW-0282">Flagellum</keyword>
<dbReference type="OrthoDB" id="9804559at2"/>
<dbReference type="InterPro" id="IPR053967">
    <property type="entry name" value="LlgE_F_G-like_D1"/>
</dbReference>
<protein>
    <recommendedName>
        <fullName evidence="4">Flagellar basal-body rod protein FlgF</fullName>
    </recommendedName>
</protein>
<dbReference type="Pfam" id="PF06429">
    <property type="entry name" value="Flg_bbr_C"/>
    <property type="match status" value="1"/>
</dbReference>
<dbReference type="InterPro" id="IPR019776">
    <property type="entry name" value="Flagellar_basal_body_rod_CS"/>
</dbReference>
<dbReference type="InterPro" id="IPR037925">
    <property type="entry name" value="FlgE/F/G-like"/>
</dbReference>
<reference evidence="8 9" key="1">
    <citation type="submission" date="2018-05" db="EMBL/GenBank/DDBJ databases">
        <authorList>
            <person name="Lanie J.A."/>
            <person name="Ng W.-L."/>
            <person name="Kazmierczak K.M."/>
            <person name="Andrzejewski T.M."/>
            <person name="Davidsen T.M."/>
            <person name="Wayne K.J."/>
            <person name="Tettelin H."/>
            <person name="Glass J.I."/>
            <person name="Rusch D."/>
            <person name="Podicherti R."/>
            <person name="Tsui H.-C.T."/>
            <person name="Winkler M.E."/>
        </authorList>
    </citation>
    <scope>NUCLEOTIDE SEQUENCE [LARGE SCALE GENOMIC DNA]</scope>
    <source>
        <strain evidence="8 9">BUT-10</strain>
    </source>
</reference>
<gene>
    <name evidence="8" type="primary">flgF</name>
    <name evidence="8" type="ORF">DJ019_15665</name>
</gene>
<evidence type="ECO:0000313" key="8">
    <source>
        <dbReference type="EMBL" id="RAK63692.1"/>
    </source>
</evidence>
<keyword evidence="3 4" id="KW-0975">Bacterial flagellum</keyword>
<keyword evidence="9" id="KW-1185">Reference proteome</keyword>
<dbReference type="InterPro" id="IPR020013">
    <property type="entry name" value="Flagellar_FlgE/F/G"/>
</dbReference>
<evidence type="ECO:0000313" key="9">
    <source>
        <dbReference type="Proteomes" id="UP000249524"/>
    </source>
</evidence>
<evidence type="ECO:0000256" key="4">
    <source>
        <dbReference type="RuleBase" id="RU362116"/>
    </source>
</evidence>
<sequence>MDNAIYVGLSRQMVLRKEMDIIANNIANMDTTGFKVESMIQKTDPAEPAYTFGGPRPVKFVSPDGVARDFGQGSLVKTDGELDMSLEGKGFFQVRTPDGPRFTRDGRFTTDTTGRLVTQAGHPVLDEGGGEIQIDGEKGQVSAGADGTLSQGNERIGKIGMYAFADAGVLEKAGDNMFRNGSNQQPQIATEAKLRQGYLESSNVKPVLEITRMVEVSRAYERTAKMIDSEADLSRRSVERLGKLQ</sequence>
<dbReference type="EMBL" id="QFYS01000007">
    <property type="protein sequence ID" value="RAK63692.1"/>
    <property type="molecule type" value="Genomic_DNA"/>
</dbReference>
<evidence type="ECO:0000259" key="7">
    <source>
        <dbReference type="Pfam" id="PF22692"/>
    </source>
</evidence>
<dbReference type="NCBIfam" id="TIGR02490">
    <property type="entry name" value="flgF"/>
    <property type="match status" value="1"/>
</dbReference>
<dbReference type="Pfam" id="PF00460">
    <property type="entry name" value="Flg_bb_rod"/>
    <property type="match status" value="1"/>
</dbReference>
<proteinExistence type="inferred from homology"/>
<evidence type="ECO:0000256" key="2">
    <source>
        <dbReference type="ARBA" id="ARBA00009677"/>
    </source>
</evidence>
<dbReference type="Pfam" id="PF22692">
    <property type="entry name" value="LlgE_F_G_D1"/>
    <property type="match status" value="1"/>
</dbReference>
<dbReference type="NCBIfam" id="TIGR03506">
    <property type="entry name" value="FlgEFG_subfam"/>
    <property type="match status" value="1"/>
</dbReference>
<dbReference type="RefSeq" id="WP_111277002.1">
    <property type="nucleotide sequence ID" value="NZ_QFYS01000007.1"/>
</dbReference>
<dbReference type="InterPro" id="IPR001444">
    <property type="entry name" value="Flag_bb_rod_N"/>
</dbReference>
<comment type="subunit">
    <text evidence="4">The basal body constitutes a major portion of the flagellar organelle and consists of five rings (E,L,P,S, and M) mounted on a central rod. The rod consists of about 26 subunits of FlgG in the distal portion, and FlgB, FlgC and FlgF are thought to build up the proximal portion of the rod with about 6 subunits each.</text>
</comment>
<organism evidence="8 9">
    <name type="scientific">Phenylobacterium kunshanense</name>
    <dbReference type="NCBI Taxonomy" id="1445034"/>
    <lineage>
        <taxon>Bacteria</taxon>
        <taxon>Pseudomonadati</taxon>
        <taxon>Pseudomonadota</taxon>
        <taxon>Alphaproteobacteria</taxon>
        <taxon>Caulobacterales</taxon>
        <taxon>Caulobacteraceae</taxon>
        <taxon>Phenylobacterium</taxon>
    </lineage>
</organism>
<feature type="domain" description="Flagellar hook protein FlgE/F/G-like D1" evidence="7">
    <location>
        <begin position="86"/>
        <end position="150"/>
    </location>
</feature>
<dbReference type="GO" id="GO:0030694">
    <property type="term" value="C:bacterial-type flagellum basal body, rod"/>
    <property type="evidence" value="ECO:0007669"/>
    <property type="project" value="UniProtKB-UniRule"/>
</dbReference>
<dbReference type="PANTHER" id="PTHR30435">
    <property type="entry name" value="FLAGELLAR PROTEIN"/>
    <property type="match status" value="1"/>
</dbReference>
<comment type="caution">
    <text evidence="8">The sequence shown here is derived from an EMBL/GenBank/DDBJ whole genome shotgun (WGS) entry which is preliminary data.</text>
</comment>
<dbReference type="PROSITE" id="PS00588">
    <property type="entry name" value="FLAGELLA_BB_ROD"/>
    <property type="match status" value="1"/>
</dbReference>
<comment type="similarity">
    <text evidence="2 4">Belongs to the flagella basal body rod proteins family.</text>
</comment>
<dbReference type="Proteomes" id="UP000249524">
    <property type="component" value="Unassembled WGS sequence"/>
</dbReference>
<feature type="domain" description="Flagellar basal-body/hook protein C-terminal" evidence="6">
    <location>
        <begin position="195"/>
        <end position="236"/>
    </location>
</feature>
<name>A0A328B8L3_9CAUL</name>
<evidence type="ECO:0000256" key="3">
    <source>
        <dbReference type="ARBA" id="ARBA00023143"/>
    </source>
</evidence>
<dbReference type="SUPFAM" id="SSF117143">
    <property type="entry name" value="Flagellar hook protein flgE"/>
    <property type="match status" value="1"/>
</dbReference>
<comment type="subcellular location">
    <subcellularLocation>
        <location evidence="1 4">Bacterial flagellum basal body</location>
    </subcellularLocation>
</comment>
<dbReference type="InterPro" id="IPR010930">
    <property type="entry name" value="Flg_bb/hook_C_dom"/>
</dbReference>
<accession>A0A328B8L3</accession>
<dbReference type="PANTHER" id="PTHR30435:SF19">
    <property type="entry name" value="FLAGELLAR BASAL-BODY ROD PROTEIN FLGG"/>
    <property type="match status" value="1"/>
</dbReference>
<dbReference type="GO" id="GO:0071978">
    <property type="term" value="P:bacterial-type flagellum-dependent swarming motility"/>
    <property type="evidence" value="ECO:0007669"/>
    <property type="project" value="TreeGrafter"/>
</dbReference>
<keyword evidence="8" id="KW-0969">Cilium</keyword>
<dbReference type="InterPro" id="IPR012836">
    <property type="entry name" value="FlgF"/>
</dbReference>
<keyword evidence="8" id="KW-0966">Cell projection</keyword>